<evidence type="ECO:0000256" key="3">
    <source>
        <dbReference type="PROSITE-ProRule" id="PRU10133"/>
    </source>
</evidence>
<protein>
    <submittedName>
        <fullName evidence="6">Ubiquitin conjugating enzyme E2</fullName>
    </submittedName>
</protein>
<dbReference type="InterPro" id="IPR016135">
    <property type="entry name" value="UBQ-conjugating_enzyme/RWD"/>
</dbReference>
<dbReference type="GO" id="GO:0005524">
    <property type="term" value="F:ATP binding"/>
    <property type="evidence" value="ECO:0007669"/>
    <property type="project" value="UniProtKB-UniRule"/>
</dbReference>
<feature type="non-terminal residue" evidence="6">
    <location>
        <position position="98"/>
    </location>
</feature>
<evidence type="ECO:0000256" key="1">
    <source>
        <dbReference type="ARBA" id="ARBA00022679"/>
    </source>
</evidence>
<evidence type="ECO:0000313" key="6">
    <source>
        <dbReference type="EMBL" id="KAL0480749.1"/>
    </source>
</evidence>
<keyword evidence="1" id="KW-0808">Transferase</keyword>
<dbReference type="SMART" id="SM00212">
    <property type="entry name" value="UBCc"/>
    <property type="match status" value="1"/>
</dbReference>
<evidence type="ECO:0000259" key="5">
    <source>
        <dbReference type="PROSITE" id="PS50127"/>
    </source>
</evidence>
<dbReference type="EMBL" id="JAOPGA020000687">
    <property type="protein sequence ID" value="KAL0480749.1"/>
    <property type="molecule type" value="Genomic_DNA"/>
</dbReference>
<keyword evidence="4" id="KW-0547">Nucleotide-binding</keyword>
<dbReference type="Gene3D" id="3.10.110.10">
    <property type="entry name" value="Ubiquitin Conjugating Enzyme"/>
    <property type="match status" value="1"/>
</dbReference>
<dbReference type="PANTHER" id="PTHR24068">
    <property type="entry name" value="UBIQUITIN-CONJUGATING ENZYME E2"/>
    <property type="match status" value="1"/>
</dbReference>
<keyword evidence="2 4" id="KW-0833">Ubl conjugation pathway</keyword>
<feature type="domain" description="UBC core" evidence="5">
    <location>
        <begin position="5"/>
        <end position="98"/>
    </location>
</feature>
<reference evidence="6 7" key="1">
    <citation type="submission" date="2024-03" db="EMBL/GenBank/DDBJ databases">
        <title>The Acrasis kona genome and developmental transcriptomes reveal deep origins of eukaryotic multicellular pathways.</title>
        <authorList>
            <person name="Sheikh S."/>
            <person name="Fu C.-J."/>
            <person name="Brown M.W."/>
            <person name="Baldauf S.L."/>
        </authorList>
    </citation>
    <scope>NUCLEOTIDE SEQUENCE [LARGE SCALE GENOMIC DNA]</scope>
    <source>
        <strain evidence="6 7">ATCC MYA-3509</strain>
    </source>
</reference>
<dbReference type="GO" id="GO:0016740">
    <property type="term" value="F:transferase activity"/>
    <property type="evidence" value="ECO:0007669"/>
    <property type="project" value="UniProtKB-KW"/>
</dbReference>
<accession>A0AAW2YVR6</accession>
<dbReference type="SUPFAM" id="SSF54495">
    <property type="entry name" value="UBC-like"/>
    <property type="match status" value="1"/>
</dbReference>
<organism evidence="6 7">
    <name type="scientific">Acrasis kona</name>
    <dbReference type="NCBI Taxonomy" id="1008807"/>
    <lineage>
        <taxon>Eukaryota</taxon>
        <taxon>Discoba</taxon>
        <taxon>Heterolobosea</taxon>
        <taxon>Tetramitia</taxon>
        <taxon>Eutetramitia</taxon>
        <taxon>Acrasidae</taxon>
        <taxon>Acrasis</taxon>
    </lineage>
</organism>
<sequence length="98" mass="11265">MSNSTSVKRIQKELAYFKLNISKEVEAEPIKDNLFKWRATIKGPAGSPYEGGTFKLDIELPVEYPFKPPKITFMTRIYHCNINNKGSICLNILKDQWA</sequence>
<feature type="active site" description="Glycyl thioester intermediate" evidence="3">
    <location>
        <position position="89"/>
    </location>
</feature>
<gene>
    <name evidence="6" type="ORF">AKO1_006974</name>
</gene>
<name>A0AAW2YVR6_9EUKA</name>
<dbReference type="InterPro" id="IPR000608">
    <property type="entry name" value="UBC"/>
</dbReference>
<keyword evidence="7" id="KW-1185">Reference proteome</keyword>
<evidence type="ECO:0000256" key="4">
    <source>
        <dbReference type="RuleBase" id="RU362109"/>
    </source>
</evidence>
<dbReference type="PROSITE" id="PS00183">
    <property type="entry name" value="UBC_1"/>
    <property type="match status" value="1"/>
</dbReference>
<evidence type="ECO:0000256" key="2">
    <source>
        <dbReference type="ARBA" id="ARBA00022786"/>
    </source>
</evidence>
<comment type="caution">
    <text evidence="6">The sequence shown here is derived from an EMBL/GenBank/DDBJ whole genome shotgun (WGS) entry which is preliminary data.</text>
</comment>
<dbReference type="AlphaFoldDB" id="A0AAW2YVR6"/>
<dbReference type="Proteomes" id="UP001431209">
    <property type="component" value="Unassembled WGS sequence"/>
</dbReference>
<proteinExistence type="inferred from homology"/>
<evidence type="ECO:0000313" key="7">
    <source>
        <dbReference type="Proteomes" id="UP001431209"/>
    </source>
</evidence>
<dbReference type="InterPro" id="IPR023313">
    <property type="entry name" value="UBQ-conjugating_AS"/>
</dbReference>
<dbReference type="Pfam" id="PF00179">
    <property type="entry name" value="UQ_con"/>
    <property type="match status" value="1"/>
</dbReference>
<comment type="similarity">
    <text evidence="4">Belongs to the ubiquitin-conjugating enzyme family.</text>
</comment>
<keyword evidence="4" id="KW-0067">ATP-binding</keyword>
<dbReference type="PROSITE" id="PS50127">
    <property type="entry name" value="UBC_2"/>
    <property type="match status" value="1"/>
</dbReference>